<comment type="cofactor">
    <cofactor evidence="1">
        <name>Mg(2+)</name>
        <dbReference type="ChEBI" id="CHEBI:18420"/>
    </cofactor>
</comment>
<proteinExistence type="predicted"/>
<reference evidence="6 7" key="1">
    <citation type="submission" date="2019-05" db="EMBL/GenBank/DDBJ databases">
        <title>Verrucobacter flavum gen. nov., sp. nov. a new member of the family Verrucomicrobiaceae.</title>
        <authorList>
            <person name="Szuroczki S."/>
            <person name="Abbaszade G."/>
            <person name="Szabo A."/>
            <person name="Felfoldi T."/>
            <person name="Schumann P."/>
            <person name="Boka K."/>
            <person name="Keki Z."/>
            <person name="Toumi M."/>
            <person name="Toth E."/>
        </authorList>
    </citation>
    <scope>NUCLEOTIDE SEQUENCE [LARGE SCALE GENOMIC DNA]</scope>
    <source>
        <strain evidence="6 7">MG-N-17</strain>
    </source>
</reference>
<keyword evidence="7" id="KW-1185">Reference proteome</keyword>
<dbReference type="Proteomes" id="UP000306196">
    <property type="component" value="Unassembled WGS sequence"/>
</dbReference>
<dbReference type="Pfam" id="PF04794">
    <property type="entry name" value="YdjC"/>
    <property type="match status" value="1"/>
</dbReference>
<comment type="caution">
    <text evidence="6">The sequence shown here is derived from an EMBL/GenBank/DDBJ whole genome shotgun (WGS) entry which is preliminary data.</text>
</comment>
<evidence type="ECO:0000256" key="4">
    <source>
        <dbReference type="ARBA" id="ARBA00022842"/>
    </source>
</evidence>
<evidence type="ECO:0000313" key="6">
    <source>
        <dbReference type="EMBL" id="TLD69316.1"/>
    </source>
</evidence>
<dbReference type="OrthoDB" id="276522at2"/>
<dbReference type="SUPFAM" id="SSF88713">
    <property type="entry name" value="Glycoside hydrolase/deacetylase"/>
    <property type="match status" value="1"/>
</dbReference>
<dbReference type="EMBL" id="VAUV01000014">
    <property type="protein sequence ID" value="TLD69316.1"/>
    <property type="molecule type" value="Genomic_DNA"/>
</dbReference>
<organism evidence="6 7">
    <name type="scientific">Phragmitibacter flavus</name>
    <dbReference type="NCBI Taxonomy" id="2576071"/>
    <lineage>
        <taxon>Bacteria</taxon>
        <taxon>Pseudomonadati</taxon>
        <taxon>Verrucomicrobiota</taxon>
        <taxon>Verrucomicrobiia</taxon>
        <taxon>Verrucomicrobiales</taxon>
        <taxon>Verrucomicrobiaceae</taxon>
        <taxon>Phragmitibacter</taxon>
    </lineage>
</organism>
<dbReference type="GO" id="GO:0016787">
    <property type="term" value="F:hydrolase activity"/>
    <property type="evidence" value="ECO:0007669"/>
    <property type="project" value="UniProtKB-KW"/>
</dbReference>
<dbReference type="GO" id="GO:0005975">
    <property type="term" value="P:carbohydrate metabolic process"/>
    <property type="evidence" value="ECO:0007669"/>
    <property type="project" value="InterPro"/>
</dbReference>
<dbReference type="Gene3D" id="3.20.20.370">
    <property type="entry name" value="Glycoside hydrolase/deacetylase"/>
    <property type="match status" value="1"/>
</dbReference>
<dbReference type="GO" id="GO:0019213">
    <property type="term" value="F:deacetylase activity"/>
    <property type="evidence" value="ECO:0007669"/>
    <property type="project" value="TreeGrafter"/>
</dbReference>
<dbReference type="RefSeq" id="WP_138087731.1">
    <property type="nucleotide sequence ID" value="NZ_VAUV01000014.1"/>
</dbReference>
<dbReference type="InterPro" id="IPR011330">
    <property type="entry name" value="Glyco_hydro/deAcase_b/a-brl"/>
</dbReference>
<protein>
    <submittedName>
        <fullName evidence="6">ChbG/HpnK family deacetylase</fullName>
    </submittedName>
</protein>
<dbReference type="PANTHER" id="PTHR31609:SF1">
    <property type="entry name" value="CARBOHYDRATE DEACETYLASE"/>
    <property type="match status" value="1"/>
</dbReference>
<sequence>MSRIIVFNADDWGLSEPIHEAITQLHEKNAIDAAGIMMGQRYTQQAVNYARANPSLRVGLHLFASDRDCAPCSRPAWPRLWPEDILINTTLFLPHIQEIALAEVNAQLQAYKETGLPLHFINSHYHFHANHQFLELFAEQLEHQFPDFKGWLRLGETRLFPFAAPDPVIATRDWLVDLMESRIFKQNWSGWHNDTLWGLDSTFENDASTIAAAIAKLGSGFHEFFFHPGRGRKLTDSSTDQTALLELVDLVPQIQRRVSALVFP</sequence>
<dbReference type="PANTHER" id="PTHR31609">
    <property type="entry name" value="YDJC DEACETYLASE FAMILY MEMBER"/>
    <property type="match status" value="1"/>
</dbReference>
<dbReference type="InterPro" id="IPR006879">
    <property type="entry name" value="YdjC-like"/>
</dbReference>
<accession>A0A5R8KAI4</accession>
<evidence type="ECO:0000256" key="1">
    <source>
        <dbReference type="ARBA" id="ARBA00001946"/>
    </source>
</evidence>
<gene>
    <name evidence="6" type="ORF">FEM03_18265</name>
</gene>
<keyword evidence="2" id="KW-0479">Metal-binding</keyword>
<dbReference type="GO" id="GO:0046872">
    <property type="term" value="F:metal ion binding"/>
    <property type="evidence" value="ECO:0007669"/>
    <property type="project" value="UniProtKB-KW"/>
</dbReference>
<evidence type="ECO:0000256" key="3">
    <source>
        <dbReference type="ARBA" id="ARBA00022801"/>
    </source>
</evidence>
<evidence type="ECO:0000256" key="5">
    <source>
        <dbReference type="ARBA" id="ARBA00023277"/>
    </source>
</evidence>
<evidence type="ECO:0000313" key="7">
    <source>
        <dbReference type="Proteomes" id="UP000306196"/>
    </source>
</evidence>
<evidence type="ECO:0000256" key="2">
    <source>
        <dbReference type="ARBA" id="ARBA00022723"/>
    </source>
</evidence>
<keyword evidence="5" id="KW-0119">Carbohydrate metabolism</keyword>
<keyword evidence="4" id="KW-0460">Magnesium</keyword>
<keyword evidence="3" id="KW-0378">Hydrolase</keyword>
<dbReference type="AlphaFoldDB" id="A0A5R8KAI4"/>
<name>A0A5R8KAI4_9BACT</name>